<proteinExistence type="inferred from homology"/>
<dbReference type="Proteomes" id="UP000494255">
    <property type="component" value="Unassembled WGS sequence"/>
</dbReference>
<evidence type="ECO:0008006" key="4">
    <source>
        <dbReference type="Google" id="ProtNLM"/>
    </source>
</evidence>
<protein>
    <recommendedName>
        <fullName evidence="4">Enamine deaminase RidA (YjgF/YER057c/UK114 family)</fullName>
    </recommendedName>
</protein>
<evidence type="ECO:0000256" key="1">
    <source>
        <dbReference type="ARBA" id="ARBA00010552"/>
    </source>
</evidence>
<dbReference type="GO" id="GO:0019239">
    <property type="term" value="F:deaminase activity"/>
    <property type="evidence" value="ECO:0007669"/>
    <property type="project" value="TreeGrafter"/>
</dbReference>
<accession>A0A6J5CTH7</accession>
<dbReference type="InterPro" id="IPR035959">
    <property type="entry name" value="RutC-like_sf"/>
</dbReference>
<name>A0A6J5CTH7_9BURK</name>
<dbReference type="EMBL" id="CADIKC010000018">
    <property type="protein sequence ID" value="CAB3744371.1"/>
    <property type="molecule type" value="Genomic_DNA"/>
</dbReference>
<keyword evidence="3" id="KW-1185">Reference proteome</keyword>
<sequence length="142" mass="14977">MSSEPQKAAAAPVTHHNPSFLWDMSAGGFAQISVAEPGRLAFLSGQVAGAPNGEHMPPDLTSQAHIVAANLKMALTELGASANDVVMVRLYVVNATTGRFQQALTALRDTFSGGKPSITTIGVQALYTPDYQLEVEMVVRVP</sequence>
<evidence type="ECO:0000313" key="3">
    <source>
        <dbReference type="Proteomes" id="UP000494255"/>
    </source>
</evidence>
<dbReference type="Gene3D" id="3.30.1330.40">
    <property type="entry name" value="RutC-like"/>
    <property type="match status" value="1"/>
</dbReference>
<dbReference type="GeneID" id="97045796"/>
<evidence type="ECO:0000313" key="2">
    <source>
        <dbReference type="EMBL" id="CAB3744371.1"/>
    </source>
</evidence>
<dbReference type="InterPro" id="IPR006175">
    <property type="entry name" value="YjgF/YER057c/UK114"/>
</dbReference>
<dbReference type="CDD" id="cd00448">
    <property type="entry name" value="YjgF_YER057c_UK114_family"/>
    <property type="match status" value="1"/>
</dbReference>
<dbReference type="PANTHER" id="PTHR11803:SF58">
    <property type="entry name" value="PROTEIN HMF1-RELATED"/>
    <property type="match status" value="1"/>
</dbReference>
<organism evidence="2 3">
    <name type="scientific">Paraburkholderia sediminicola</name>
    <dbReference type="NCBI Taxonomy" id="458836"/>
    <lineage>
        <taxon>Bacteria</taxon>
        <taxon>Pseudomonadati</taxon>
        <taxon>Pseudomonadota</taxon>
        <taxon>Betaproteobacteria</taxon>
        <taxon>Burkholderiales</taxon>
        <taxon>Burkholderiaceae</taxon>
        <taxon>Paraburkholderia</taxon>
    </lineage>
</organism>
<comment type="similarity">
    <text evidence="1">Belongs to the RutC family.</text>
</comment>
<reference evidence="2 3" key="1">
    <citation type="submission" date="2020-04" db="EMBL/GenBank/DDBJ databases">
        <authorList>
            <person name="De Canck E."/>
        </authorList>
    </citation>
    <scope>NUCLEOTIDE SEQUENCE [LARGE SCALE GENOMIC DNA]</scope>
    <source>
        <strain evidence="2 3">LMG 24238</strain>
    </source>
</reference>
<dbReference type="SUPFAM" id="SSF55298">
    <property type="entry name" value="YjgF-like"/>
    <property type="match status" value="1"/>
</dbReference>
<dbReference type="PANTHER" id="PTHR11803">
    <property type="entry name" value="2-IMINOBUTANOATE/2-IMINOPROPANOATE DEAMINASE RIDA"/>
    <property type="match status" value="1"/>
</dbReference>
<dbReference type="RefSeq" id="WP_175054640.1">
    <property type="nucleotide sequence ID" value="NZ_CADIKC010000018.1"/>
</dbReference>
<dbReference type="Pfam" id="PF01042">
    <property type="entry name" value="Ribonuc_L-PSP"/>
    <property type="match status" value="1"/>
</dbReference>
<dbReference type="GO" id="GO:0005829">
    <property type="term" value="C:cytosol"/>
    <property type="evidence" value="ECO:0007669"/>
    <property type="project" value="TreeGrafter"/>
</dbReference>
<dbReference type="AlphaFoldDB" id="A0A6J5CTH7"/>
<gene>
    <name evidence="2" type="ORF">LMG24238_07249</name>
</gene>